<protein>
    <submittedName>
        <fullName evidence="2">Uncharacterized protein</fullName>
    </submittedName>
</protein>
<dbReference type="EMBL" id="JBBPBN010000002">
    <property type="protein sequence ID" value="KAK9044640.1"/>
    <property type="molecule type" value="Genomic_DNA"/>
</dbReference>
<evidence type="ECO:0000256" key="1">
    <source>
        <dbReference type="SAM" id="MobiDB-lite"/>
    </source>
</evidence>
<name>A0ABR2U4I4_9ROSI</name>
<sequence>MSLSATFVDPRLPKKQRRREEDPPDPLSQMECEDSTSARKLVSYKDIVAGSNHAPYGSEFVDLDDDDDIDLHEDNITLGSLNGVPTIDFS</sequence>
<evidence type="ECO:0000313" key="2">
    <source>
        <dbReference type="EMBL" id="KAK9044640.1"/>
    </source>
</evidence>
<gene>
    <name evidence="2" type="ORF">V6N11_058535</name>
</gene>
<evidence type="ECO:0000313" key="3">
    <source>
        <dbReference type="Proteomes" id="UP001396334"/>
    </source>
</evidence>
<organism evidence="2 3">
    <name type="scientific">Hibiscus sabdariffa</name>
    <name type="common">roselle</name>
    <dbReference type="NCBI Taxonomy" id="183260"/>
    <lineage>
        <taxon>Eukaryota</taxon>
        <taxon>Viridiplantae</taxon>
        <taxon>Streptophyta</taxon>
        <taxon>Embryophyta</taxon>
        <taxon>Tracheophyta</taxon>
        <taxon>Spermatophyta</taxon>
        <taxon>Magnoliopsida</taxon>
        <taxon>eudicotyledons</taxon>
        <taxon>Gunneridae</taxon>
        <taxon>Pentapetalae</taxon>
        <taxon>rosids</taxon>
        <taxon>malvids</taxon>
        <taxon>Malvales</taxon>
        <taxon>Malvaceae</taxon>
        <taxon>Malvoideae</taxon>
        <taxon>Hibiscus</taxon>
    </lineage>
</organism>
<proteinExistence type="predicted"/>
<keyword evidence="3" id="KW-1185">Reference proteome</keyword>
<accession>A0ABR2U4I4</accession>
<dbReference type="Proteomes" id="UP001396334">
    <property type="component" value="Unassembled WGS sequence"/>
</dbReference>
<feature type="region of interest" description="Disordered" evidence="1">
    <location>
        <begin position="1"/>
        <end position="35"/>
    </location>
</feature>
<reference evidence="2 3" key="1">
    <citation type="journal article" date="2024" name="G3 (Bethesda)">
        <title>Genome assembly of Hibiscus sabdariffa L. provides insights into metabolisms of medicinal natural products.</title>
        <authorList>
            <person name="Kim T."/>
        </authorList>
    </citation>
    <scope>NUCLEOTIDE SEQUENCE [LARGE SCALE GENOMIC DNA]</scope>
    <source>
        <strain evidence="2">TK-2024</strain>
        <tissue evidence="2">Old leaves</tissue>
    </source>
</reference>
<comment type="caution">
    <text evidence="2">The sequence shown here is derived from an EMBL/GenBank/DDBJ whole genome shotgun (WGS) entry which is preliminary data.</text>
</comment>